<proteinExistence type="predicted"/>
<sequence>MLRIIFDTVFYYNDFNSYKTNYFALKYSYAGIRPISKSTLHNTGI</sequence>
<keyword evidence="2" id="KW-1185">Reference proteome</keyword>
<protein>
    <submittedName>
        <fullName evidence="1">Uncharacterized protein</fullName>
    </submittedName>
</protein>
<evidence type="ECO:0000313" key="2">
    <source>
        <dbReference type="Proteomes" id="UP001202289"/>
    </source>
</evidence>
<accession>A0ACC6A463</accession>
<reference evidence="1" key="1">
    <citation type="submission" date="2022-05" db="EMBL/GenBank/DDBJ databases">
        <title>Comparative Genomics of Spacecraft Associated Microbes.</title>
        <authorList>
            <person name="Tran M.T."/>
            <person name="Wright A."/>
            <person name="Seuylemezian A."/>
            <person name="Eisen J."/>
            <person name="Coil D."/>
        </authorList>
    </citation>
    <scope>NUCLEOTIDE SEQUENCE</scope>
    <source>
        <strain evidence="1">FAIRING 10M-2.2</strain>
    </source>
</reference>
<comment type="caution">
    <text evidence="1">The sequence shown here is derived from an EMBL/GenBank/DDBJ whole genome shotgun (WGS) entry which is preliminary data.</text>
</comment>
<gene>
    <name evidence="1" type="ORF">M3215_06590</name>
</gene>
<dbReference type="Proteomes" id="UP001202289">
    <property type="component" value="Unassembled WGS sequence"/>
</dbReference>
<name>A0ACC6A463_9BACI</name>
<evidence type="ECO:0000313" key="1">
    <source>
        <dbReference type="EMBL" id="MCM3735493.1"/>
    </source>
</evidence>
<dbReference type="EMBL" id="JAMBOP010000005">
    <property type="protein sequence ID" value="MCM3735493.1"/>
    <property type="molecule type" value="Genomic_DNA"/>
</dbReference>
<organism evidence="1 2">
    <name type="scientific">Bacillus cytotoxicus</name>
    <dbReference type="NCBI Taxonomy" id="580165"/>
    <lineage>
        <taxon>Bacteria</taxon>
        <taxon>Bacillati</taxon>
        <taxon>Bacillota</taxon>
        <taxon>Bacilli</taxon>
        <taxon>Bacillales</taxon>
        <taxon>Bacillaceae</taxon>
        <taxon>Bacillus</taxon>
        <taxon>Bacillus cereus group</taxon>
    </lineage>
</organism>